<dbReference type="AlphaFoldDB" id="A0A7I7VM24"/>
<name>A0A7I7VM24_9MYCO</name>
<dbReference type="KEGG" id="mdr:MDOR_02690"/>
<accession>A0A7I7VM24</accession>
<evidence type="ECO:0000313" key="2">
    <source>
        <dbReference type="EMBL" id="BBZ06100.1"/>
    </source>
</evidence>
<proteinExistence type="predicted"/>
<organism evidence="2 3">
    <name type="scientific">Mycolicibacterium doricum</name>
    <dbReference type="NCBI Taxonomy" id="126673"/>
    <lineage>
        <taxon>Bacteria</taxon>
        <taxon>Bacillati</taxon>
        <taxon>Actinomycetota</taxon>
        <taxon>Actinomycetes</taxon>
        <taxon>Mycobacteriales</taxon>
        <taxon>Mycobacteriaceae</taxon>
        <taxon>Mycolicibacterium</taxon>
    </lineage>
</organism>
<reference evidence="2 3" key="1">
    <citation type="journal article" date="2019" name="Emerg. Microbes Infect.">
        <title>Comprehensive subspecies identification of 175 nontuberculous mycobacteria species based on 7547 genomic profiles.</title>
        <authorList>
            <person name="Matsumoto Y."/>
            <person name="Kinjo T."/>
            <person name="Motooka D."/>
            <person name="Nabeya D."/>
            <person name="Jung N."/>
            <person name="Uechi K."/>
            <person name="Horii T."/>
            <person name="Iida T."/>
            <person name="Fujita J."/>
            <person name="Nakamura S."/>
        </authorList>
    </citation>
    <scope>NUCLEOTIDE SEQUENCE [LARGE SCALE GENOMIC DNA]</scope>
    <source>
        <strain evidence="2 3">JCM 12405</strain>
    </source>
</reference>
<dbReference type="OrthoDB" id="3206608at2"/>
<feature type="coiled-coil region" evidence="1">
    <location>
        <begin position="193"/>
        <end position="249"/>
    </location>
</feature>
<keyword evidence="1" id="KW-0175">Coiled coil</keyword>
<dbReference type="Proteomes" id="UP000467201">
    <property type="component" value="Chromosome"/>
</dbReference>
<evidence type="ECO:0008006" key="4">
    <source>
        <dbReference type="Google" id="ProtNLM"/>
    </source>
</evidence>
<protein>
    <recommendedName>
        <fullName evidence="4">Restriction system protein</fullName>
    </recommendedName>
</protein>
<evidence type="ECO:0000256" key="1">
    <source>
        <dbReference type="SAM" id="Coils"/>
    </source>
</evidence>
<evidence type="ECO:0000313" key="3">
    <source>
        <dbReference type="Proteomes" id="UP000467201"/>
    </source>
</evidence>
<sequence length="420" mass="47297">MGRRGFFAELHHQQRLAEQRQRRQHNTAVQAHNRAVRESIRAQREYERAVAQAERASALEQALAERAAREAHVRAQKALAESQTAQAVEAFEQIDSLLAATLEVDDYVDIDSLKQTVQHPPFPREDLKTPLPEPVLEPPPSEPQFIAPAAPTGISKLLNKQKHAEAHAKAHSEWVTRHERWAHHVKHLLPARNANLLEDHTAAKQERAELLAKAMEEYRSDCARRERDVAEANERLENLKMSLAAGDAEAINEYVGIVLGNSVYPEAFEVDYEFEFDANLGELTITTIVPPPSTMPNIKGYKYVAKTDEIRETPCTQKEQRDRYNGAVAAVAIRTFHEVFESDRDGRIQSISLMVQTETVNPATGLHESFPLVGAAADRQEFSRYELRNVDPIQTLNHMRGVVSKNAFALQPISTARGIR</sequence>
<gene>
    <name evidence="2" type="ORF">MDOR_02690</name>
</gene>
<dbReference type="RefSeq" id="WP_133055523.1">
    <property type="nucleotide sequence ID" value="NZ_AP022605.1"/>
</dbReference>
<dbReference type="EMBL" id="AP022605">
    <property type="protein sequence ID" value="BBZ06100.1"/>
    <property type="molecule type" value="Genomic_DNA"/>
</dbReference>